<reference evidence="6 7" key="1">
    <citation type="journal article" date="2023" name="Plants (Basel)">
        <title>Bridging the Gap: Combining Genomics and Transcriptomics Approaches to Understand Stylosanthes scabra, an Orphan Legume from the Brazilian Caatinga.</title>
        <authorList>
            <person name="Ferreira-Neto J.R.C."/>
            <person name="da Silva M.D."/>
            <person name="Binneck E."/>
            <person name="de Melo N.F."/>
            <person name="da Silva R.H."/>
            <person name="de Melo A.L.T.M."/>
            <person name="Pandolfi V."/>
            <person name="Bustamante F.O."/>
            <person name="Brasileiro-Vidal A.C."/>
            <person name="Benko-Iseppon A.M."/>
        </authorList>
    </citation>
    <scope>NUCLEOTIDE SEQUENCE [LARGE SCALE GENOMIC DNA]</scope>
    <source>
        <tissue evidence="6">Leaves</tissue>
    </source>
</reference>
<evidence type="ECO:0000256" key="3">
    <source>
        <dbReference type="ARBA" id="ARBA00022723"/>
    </source>
</evidence>
<accession>A0ABU6VN85</accession>
<dbReference type="Proteomes" id="UP001341840">
    <property type="component" value="Unassembled WGS sequence"/>
</dbReference>
<comment type="pathway">
    <text evidence="1">Cofactor biosynthesis; riboflavin biosynthesis; 5-amino-6-(D-ribitylamino)uracil from GTP: step 2/4.</text>
</comment>
<organism evidence="6 7">
    <name type="scientific">Stylosanthes scabra</name>
    <dbReference type="NCBI Taxonomy" id="79078"/>
    <lineage>
        <taxon>Eukaryota</taxon>
        <taxon>Viridiplantae</taxon>
        <taxon>Streptophyta</taxon>
        <taxon>Embryophyta</taxon>
        <taxon>Tracheophyta</taxon>
        <taxon>Spermatophyta</taxon>
        <taxon>Magnoliopsida</taxon>
        <taxon>eudicotyledons</taxon>
        <taxon>Gunneridae</taxon>
        <taxon>Pentapetalae</taxon>
        <taxon>rosids</taxon>
        <taxon>fabids</taxon>
        <taxon>Fabales</taxon>
        <taxon>Fabaceae</taxon>
        <taxon>Papilionoideae</taxon>
        <taxon>50 kb inversion clade</taxon>
        <taxon>dalbergioids sensu lato</taxon>
        <taxon>Dalbergieae</taxon>
        <taxon>Pterocarpus clade</taxon>
        <taxon>Stylosanthes</taxon>
    </lineage>
</organism>
<dbReference type="CDD" id="cd01284">
    <property type="entry name" value="Riboflavin_deaminase-reductase"/>
    <property type="match status" value="1"/>
</dbReference>
<evidence type="ECO:0000313" key="6">
    <source>
        <dbReference type="EMBL" id="MED6173771.1"/>
    </source>
</evidence>
<dbReference type="InterPro" id="IPR002125">
    <property type="entry name" value="CMP_dCMP_dom"/>
</dbReference>
<dbReference type="SUPFAM" id="SSF53597">
    <property type="entry name" value="Dihydrofolate reductase-like"/>
    <property type="match status" value="1"/>
</dbReference>
<dbReference type="EMBL" id="JASCZI010151622">
    <property type="protein sequence ID" value="MED6173771.1"/>
    <property type="molecule type" value="Genomic_DNA"/>
</dbReference>
<dbReference type="Gene3D" id="3.40.140.10">
    <property type="entry name" value="Cytidine Deaminase, domain 2"/>
    <property type="match status" value="1"/>
</dbReference>
<name>A0ABU6VN85_9FABA</name>
<dbReference type="SUPFAM" id="SSF53927">
    <property type="entry name" value="Cytidine deaminase-like"/>
    <property type="match status" value="1"/>
</dbReference>
<evidence type="ECO:0000259" key="5">
    <source>
        <dbReference type="PROSITE" id="PS51747"/>
    </source>
</evidence>
<proteinExistence type="predicted"/>
<dbReference type="InterPro" id="IPR024072">
    <property type="entry name" value="DHFR-like_dom_sf"/>
</dbReference>
<keyword evidence="3" id="KW-0479">Metal-binding</keyword>
<keyword evidence="4" id="KW-0862">Zinc</keyword>
<dbReference type="PROSITE" id="PS51747">
    <property type="entry name" value="CYT_DCMP_DEAMINASES_2"/>
    <property type="match status" value="1"/>
</dbReference>
<dbReference type="PANTHER" id="PTHR11079:SF162">
    <property type="entry name" value="RIBOFLAVIN BIOSYNTHESIS PROTEIN PYRD, CHLOROPLASTIC"/>
    <property type="match status" value="1"/>
</dbReference>
<sequence length="446" mass="49057">MQGQLISLLDCTLPLPRFPNNASPLNFATFQQPHHSSKLSFNVDLNHFLQKSILLSKRLRGVNCVMSSYSGYVRIVAKCGPSDGESDVRDCDNGFYIRKCVELARKAVGFTSPNPMVGCVIVKDGKIVGQGFHPKAGQPHAEVFALREAGDMAENATAYVSLEPCNHFGRTPPCTEALIKAKVKKVVVGMVDPNPLVESKGLARLRNVGIEVVVGEEEELCKSLNEAFVHRMLTGKPLLTLRYSLSVNGNFSDLLGDRVTECGGYYSRLLQEYDSVILPSSLFRGKVSIPASQEPGANQPLRIIIHKDASSSNKIPLVVNEATDKVIVFTDNETATTPELAKKGIETVILDQINLDVILDYCNRQGMCSVLLDLRGNSSEYEELVKEGIQKKNISKFVTEILPIWNRGSETDPLIPVKSLDQGIQVEKLKSKGSDQNVIIEGHFKF</sequence>
<protein>
    <recommendedName>
        <fullName evidence="2">diaminohydroxyphosphoribosylaminopyrimidine deaminase</fullName>
        <ecNumber evidence="2">3.5.4.26</ecNumber>
    </recommendedName>
</protein>
<dbReference type="Gene3D" id="3.40.430.10">
    <property type="entry name" value="Dihydrofolate Reductase, subunit A"/>
    <property type="match status" value="1"/>
</dbReference>
<dbReference type="InterPro" id="IPR016192">
    <property type="entry name" value="APOBEC/CMP_deaminase_Zn-bd"/>
</dbReference>
<dbReference type="NCBIfam" id="TIGR00326">
    <property type="entry name" value="eubact_ribD"/>
    <property type="match status" value="1"/>
</dbReference>
<dbReference type="PANTHER" id="PTHR11079">
    <property type="entry name" value="CYTOSINE DEAMINASE FAMILY MEMBER"/>
    <property type="match status" value="1"/>
</dbReference>
<keyword evidence="7" id="KW-1185">Reference proteome</keyword>
<comment type="caution">
    <text evidence="6">The sequence shown here is derived from an EMBL/GenBank/DDBJ whole genome shotgun (WGS) entry which is preliminary data.</text>
</comment>
<dbReference type="PROSITE" id="PS00903">
    <property type="entry name" value="CYT_DCMP_DEAMINASES_1"/>
    <property type="match status" value="1"/>
</dbReference>
<dbReference type="Pfam" id="PF00383">
    <property type="entry name" value="dCMP_cyt_deam_1"/>
    <property type="match status" value="1"/>
</dbReference>
<evidence type="ECO:0000313" key="7">
    <source>
        <dbReference type="Proteomes" id="UP001341840"/>
    </source>
</evidence>
<evidence type="ECO:0000256" key="2">
    <source>
        <dbReference type="ARBA" id="ARBA00012766"/>
    </source>
</evidence>
<dbReference type="EC" id="3.5.4.26" evidence="2"/>
<dbReference type="InterPro" id="IPR004794">
    <property type="entry name" value="Eubact_RibD"/>
</dbReference>
<evidence type="ECO:0000256" key="1">
    <source>
        <dbReference type="ARBA" id="ARBA00004882"/>
    </source>
</evidence>
<gene>
    <name evidence="6" type="ORF">PIB30_062763</name>
</gene>
<evidence type="ECO:0000256" key="4">
    <source>
        <dbReference type="ARBA" id="ARBA00022833"/>
    </source>
</evidence>
<feature type="domain" description="CMP/dCMP-type deaminase" evidence="5">
    <location>
        <begin position="91"/>
        <end position="213"/>
    </location>
</feature>
<dbReference type="InterPro" id="IPR016193">
    <property type="entry name" value="Cytidine_deaminase-like"/>
</dbReference>